<feature type="domain" description="Kringle" evidence="4">
    <location>
        <begin position="21"/>
        <end position="94"/>
    </location>
</feature>
<dbReference type="GeneTree" id="ENSGT00940000163017"/>
<dbReference type="FunFam" id="2.40.20.10:FF:000043">
    <property type="entry name" value="Metalloendopeptidase"/>
    <property type="match status" value="1"/>
</dbReference>
<dbReference type="PANTHER" id="PTHR24261">
    <property type="entry name" value="PLASMINOGEN-RELATED"/>
    <property type="match status" value="1"/>
</dbReference>
<dbReference type="Proteomes" id="UP000008144">
    <property type="component" value="Chromosome 7"/>
</dbReference>
<dbReference type="InterPro" id="IPR018056">
    <property type="entry name" value="Kringle_CS"/>
</dbReference>
<evidence type="ECO:0000256" key="1">
    <source>
        <dbReference type="ARBA" id="ARBA00022572"/>
    </source>
</evidence>
<dbReference type="SMART" id="SM00130">
    <property type="entry name" value="KR"/>
    <property type="match status" value="4"/>
</dbReference>
<name>H2XJQ9_CIOIN</name>
<reference evidence="5" key="4">
    <citation type="submission" date="2025-09" db="UniProtKB">
        <authorList>
            <consortium name="Ensembl"/>
        </authorList>
    </citation>
    <scope>IDENTIFICATION</scope>
</reference>
<keyword evidence="2 3" id="KW-1015">Disulfide bond</keyword>
<reference evidence="5" key="2">
    <citation type="journal article" date="2008" name="Genome Biol.">
        <title>Improved genome assembly and evidence-based global gene model set for the chordate Ciona intestinalis: new insight into intron and operon populations.</title>
        <authorList>
            <person name="Satou Y."/>
            <person name="Mineta K."/>
            <person name="Ogasawara M."/>
            <person name="Sasakura Y."/>
            <person name="Shoguchi E."/>
            <person name="Ueno K."/>
            <person name="Yamada L."/>
            <person name="Matsumoto J."/>
            <person name="Wasserscheid J."/>
            <person name="Dewar K."/>
            <person name="Wiley G.B."/>
            <person name="Macmil S.L."/>
            <person name="Roe B.A."/>
            <person name="Zeller R.W."/>
            <person name="Hastings K.E."/>
            <person name="Lemaire P."/>
            <person name="Lindquist E."/>
            <person name="Endo T."/>
            <person name="Hotta K."/>
            <person name="Inaba K."/>
        </authorList>
    </citation>
    <scope>NUCLEOTIDE SEQUENCE [LARGE SCALE GENOMIC DNA]</scope>
    <source>
        <strain evidence="5">wild type</strain>
    </source>
</reference>
<evidence type="ECO:0000256" key="2">
    <source>
        <dbReference type="ARBA" id="ARBA00023157"/>
    </source>
</evidence>
<feature type="disulfide bond" evidence="3">
    <location>
        <begin position="300"/>
        <end position="339"/>
    </location>
</feature>
<dbReference type="InterPro" id="IPR038178">
    <property type="entry name" value="Kringle_sf"/>
</dbReference>
<dbReference type="FunFam" id="2.40.20.10:FF:000039">
    <property type="entry name" value="Metalloendopeptidase"/>
    <property type="match status" value="1"/>
</dbReference>
<comment type="caution">
    <text evidence="3">Lacks conserved residue(s) required for the propagation of feature annotation.</text>
</comment>
<dbReference type="STRING" id="7719.ENSCINP00000029891"/>
<organism evidence="5 6">
    <name type="scientific">Ciona intestinalis</name>
    <name type="common">Transparent sea squirt</name>
    <name type="synonym">Ascidia intestinalis</name>
    <dbReference type="NCBI Taxonomy" id="7719"/>
    <lineage>
        <taxon>Eukaryota</taxon>
        <taxon>Metazoa</taxon>
        <taxon>Chordata</taxon>
        <taxon>Tunicata</taxon>
        <taxon>Ascidiacea</taxon>
        <taxon>Phlebobranchia</taxon>
        <taxon>Cionidae</taxon>
        <taxon>Ciona</taxon>
    </lineage>
</organism>
<feature type="domain" description="Kringle" evidence="4">
    <location>
        <begin position="106"/>
        <end position="174"/>
    </location>
</feature>
<dbReference type="SUPFAM" id="SSF57440">
    <property type="entry name" value="Kringle-like"/>
    <property type="match status" value="4"/>
</dbReference>
<reference evidence="5" key="3">
    <citation type="submission" date="2025-08" db="UniProtKB">
        <authorList>
            <consortium name="Ensembl"/>
        </authorList>
    </citation>
    <scope>IDENTIFICATION</scope>
</reference>
<evidence type="ECO:0000259" key="4">
    <source>
        <dbReference type="PROSITE" id="PS50070"/>
    </source>
</evidence>
<dbReference type="InterPro" id="IPR013806">
    <property type="entry name" value="Kringle-like"/>
</dbReference>
<protein>
    <recommendedName>
        <fullName evidence="4">Kringle domain-containing protein</fullName>
    </recommendedName>
</protein>
<dbReference type="EMBL" id="EAAA01002418">
    <property type="status" value="NOT_ANNOTATED_CDS"/>
    <property type="molecule type" value="Genomic_DNA"/>
</dbReference>
<feature type="disulfide bond" evidence="3">
    <location>
        <begin position="38"/>
        <end position="77"/>
    </location>
</feature>
<dbReference type="OMA" id="YATDYRG"/>
<dbReference type="GO" id="GO:0005102">
    <property type="term" value="F:signaling receptor binding"/>
    <property type="evidence" value="ECO:0000318"/>
    <property type="project" value="GO_Central"/>
</dbReference>
<dbReference type="EMBL" id="EAAA01002417">
    <property type="status" value="NOT_ANNOTATED_CDS"/>
    <property type="molecule type" value="Genomic_DNA"/>
</dbReference>
<dbReference type="CDD" id="cd00108">
    <property type="entry name" value="KR"/>
    <property type="match status" value="2"/>
</dbReference>
<dbReference type="Ensembl" id="ENSCINT00000036792.1">
    <property type="protein sequence ID" value="ENSCINP00000029891.1"/>
    <property type="gene ID" value="ENSCING00000024475.1"/>
</dbReference>
<dbReference type="InParanoid" id="H2XJQ9"/>
<reference evidence="6" key="1">
    <citation type="journal article" date="2002" name="Science">
        <title>The draft genome of Ciona intestinalis: insights into chordate and vertebrate origins.</title>
        <authorList>
            <person name="Dehal P."/>
            <person name="Satou Y."/>
            <person name="Campbell R.K."/>
            <person name="Chapman J."/>
            <person name="Degnan B."/>
            <person name="De Tomaso A."/>
            <person name="Davidson B."/>
            <person name="Di Gregorio A."/>
            <person name="Gelpke M."/>
            <person name="Goodstein D.M."/>
            <person name="Harafuji N."/>
            <person name="Hastings K.E."/>
            <person name="Ho I."/>
            <person name="Hotta K."/>
            <person name="Huang W."/>
            <person name="Kawashima T."/>
            <person name="Lemaire P."/>
            <person name="Martinez D."/>
            <person name="Meinertzhagen I.A."/>
            <person name="Necula S."/>
            <person name="Nonaka M."/>
            <person name="Putnam N."/>
            <person name="Rash S."/>
            <person name="Saiga H."/>
            <person name="Satake M."/>
            <person name="Terry A."/>
            <person name="Yamada L."/>
            <person name="Wang H.G."/>
            <person name="Awazu S."/>
            <person name="Azumi K."/>
            <person name="Boore J."/>
            <person name="Branno M."/>
            <person name="Chin-Bow S."/>
            <person name="DeSantis R."/>
            <person name="Doyle S."/>
            <person name="Francino P."/>
            <person name="Keys D.N."/>
            <person name="Haga S."/>
            <person name="Hayashi H."/>
            <person name="Hino K."/>
            <person name="Imai K.S."/>
            <person name="Inaba K."/>
            <person name="Kano S."/>
            <person name="Kobayashi K."/>
            <person name="Kobayashi M."/>
            <person name="Lee B.I."/>
            <person name="Makabe K.W."/>
            <person name="Manohar C."/>
            <person name="Matassi G."/>
            <person name="Medina M."/>
            <person name="Mochizuki Y."/>
            <person name="Mount S."/>
            <person name="Morishita T."/>
            <person name="Miura S."/>
            <person name="Nakayama A."/>
            <person name="Nishizaka S."/>
            <person name="Nomoto H."/>
            <person name="Ohta F."/>
            <person name="Oishi K."/>
            <person name="Rigoutsos I."/>
            <person name="Sano M."/>
            <person name="Sasaki A."/>
            <person name="Sasakura Y."/>
            <person name="Shoguchi E."/>
            <person name="Shin-i T."/>
            <person name="Spagnuolo A."/>
            <person name="Stainier D."/>
            <person name="Suzuki M.M."/>
            <person name="Tassy O."/>
            <person name="Takatori N."/>
            <person name="Tokuoka M."/>
            <person name="Yagi K."/>
            <person name="Yoshizaki F."/>
            <person name="Wada S."/>
            <person name="Zhang C."/>
            <person name="Hyatt P.D."/>
            <person name="Larimer F."/>
            <person name="Detter C."/>
            <person name="Doggett N."/>
            <person name="Glavina T."/>
            <person name="Hawkins T."/>
            <person name="Richardson P."/>
            <person name="Lucas S."/>
            <person name="Kohara Y."/>
            <person name="Levine M."/>
            <person name="Satoh N."/>
            <person name="Rokhsar D.S."/>
        </authorList>
    </citation>
    <scope>NUCLEOTIDE SEQUENCE [LARGE SCALE GENOMIC DNA]</scope>
</reference>
<dbReference type="HOGENOM" id="CLU_050805_0_0_1"/>
<dbReference type="GO" id="GO:0005615">
    <property type="term" value="C:extracellular space"/>
    <property type="evidence" value="ECO:0000318"/>
    <property type="project" value="GO_Central"/>
</dbReference>
<keyword evidence="1 3" id="KW-0420">Kringle</keyword>
<sequence>MYGCTKRGLNETTTCYHTSDHGYSYRGRVNTTIGNLTCQRWNSSFPNNHYFSPSDITAAGLEDNYCRNPDMSDMPWCYVTNSNKIWEYCNITACPPNVIFVSEPGSYRGNRNVTTSGEPCKHWNQTSYRLPYTRNNTNFPNLNNNYCRNPNRSSVPWCFSALTNRSETCNVSICNTASLSFVNDTGCVDPKKPQTYRGIARTTVSGKTCQFWMSQYPNKIAYPGALKVRLQGLRENYCRSTSSNMWPGCYPASFGDKWEPCAIPLCSLGAARIEEPDCYYARDRMSYLGTVNVTRKGVACQRWDTFTPHMHKYIVPLYRYLGAHNYCRNPDLDARGPWCFTMDHHRRKDYCKVPRC</sequence>
<dbReference type="PRINTS" id="PR00018">
    <property type="entry name" value="KRINGLE"/>
</dbReference>
<dbReference type="PROSITE" id="PS00021">
    <property type="entry name" value="KRINGLE_1"/>
    <property type="match status" value="3"/>
</dbReference>
<feature type="domain" description="Kringle" evidence="4">
    <location>
        <begin position="277"/>
        <end position="356"/>
    </location>
</feature>
<dbReference type="AlphaFoldDB" id="H2XJQ9"/>
<feature type="disulfide bond" evidence="3">
    <location>
        <begin position="66"/>
        <end position="89"/>
    </location>
</feature>
<dbReference type="PANTHER" id="PTHR24261:SF7">
    <property type="entry name" value="KRINGLE DOMAIN-CONTAINING PROTEIN"/>
    <property type="match status" value="1"/>
</dbReference>
<dbReference type="Gene3D" id="2.40.20.10">
    <property type="entry name" value="Plasminogen Kringle 4"/>
    <property type="match status" value="4"/>
</dbReference>
<evidence type="ECO:0000313" key="6">
    <source>
        <dbReference type="Proteomes" id="UP000008144"/>
    </source>
</evidence>
<feature type="disulfide bond" evidence="3">
    <location>
        <begin position="238"/>
        <end position="261"/>
    </location>
</feature>
<proteinExistence type="predicted"/>
<dbReference type="EMBL" id="EAAA01002419">
    <property type="status" value="NOT_ANNOTATED_CDS"/>
    <property type="molecule type" value="Genomic_DNA"/>
</dbReference>
<keyword evidence="6" id="KW-1185">Reference proteome</keyword>
<dbReference type="GO" id="GO:0004175">
    <property type="term" value="F:endopeptidase activity"/>
    <property type="evidence" value="ECO:0000318"/>
    <property type="project" value="GO_Central"/>
</dbReference>
<dbReference type="Pfam" id="PF00051">
    <property type="entry name" value="Kringle"/>
    <property type="match status" value="4"/>
</dbReference>
<dbReference type="FunFam" id="2.40.20.10:FF:000044">
    <property type="entry name" value="Metalloendopeptidase"/>
    <property type="match status" value="1"/>
</dbReference>
<dbReference type="InterPro" id="IPR050759">
    <property type="entry name" value="Serine_protease_kringle"/>
</dbReference>
<dbReference type="PROSITE" id="PS50070">
    <property type="entry name" value="KRINGLE_2"/>
    <property type="match status" value="4"/>
</dbReference>
<evidence type="ECO:0000313" key="5">
    <source>
        <dbReference type="Ensembl" id="ENSCINP00000029891.1"/>
    </source>
</evidence>
<feature type="domain" description="Kringle" evidence="4">
    <location>
        <begin position="194"/>
        <end position="266"/>
    </location>
</feature>
<accession>H2XJQ9</accession>
<dbReference type="InterPro" id="IPR000001">
    <property type="entry name" value="Kringle"/>
</dbReference>
<evidence type="ECO:0000256" key="3">
    <source>
        <dbReference type="PROSITE-ProRule" id="PRU00121"/>
    </source>
</evidence>